<reference evidence="2" key="1">
    <citation type="submission" date="2014-09" db="EMBL/GenBank/DDBJ databases">
        <authorList>
            <person name="Magalhaes I.L.F."/>
            <person name="Oliveira U."/>
            <person name="Santos F.R."/>
            <person name="Vidigal T.H.D.A."/>
            <person name="Brescovit A.D."/>
            <person name="Santos A.J."/>
        </authorList>
    </citation>
    <scope>NUCLEOTIDE SEQUENCE</scope>
    <source>
        <tissue evidence="2">Shoot tissue taken approximately 20 cm above the soil surface</tissue>
    </source>
</reference>
<dbReference type="AlphaFoldDB" id="A0A0A9E8H2"/>
<dbReference type="EMBL" id="GBRH01203720">
    <property type="protein sequence ID" value="JAD94175.1"/>
    <property type="molecule type" value="Transcribed_RNA"/>
</dbReference>
<evidence type="ECO:0000313" key="2">
    <source>
        <dbReference type="EMBL" id="JAD94175.1"/>
    </source>
</evidence>
<protein>
    <submittedName>
        <fullName evidence="2">Cka2</fullName>
    </submittedName>
</protein>
<reference evidence="2" key="2">
    <citation type="journal article" date="2015" name="Data Brief">
        <title>Shoot transcriptome of the giant reed, Arundo donax.</title>
        <authorList>
            <person name="Barrero R.A."/>
            <person name="Guerrero F.D."/>
            <person name="Moolhuijzen P."/>
            <person name="Goolsby J.A."/>
            <person name="Tidwell J."/>
            <person name="Bellgard S.E."/>
            <person name="Bellgard M.I."/>
        </authorList>
    </citation>
    <scope>NUCLEOTIDE SEQUENCE</scope>
    <source>
        <tissue evidence="2">Shoot tissue taken approximately 20 cm above the soil surface</tissue>
    </source>
</reference>
<feature type="compositionally biased region" description="Basic and acidic residues" evidence="1">
    <location>
        <begin position="122"/>
        <end position="140"/>
    </location>
</feature>
<feature type="region of interest" description="Disordered" evidence="1">
    <location>
        <begin position="122"/>
        <end position="155"/>
    </location>
</feature>
<evidence type="ECO:0000256" key="1">
    <source>
        <dbReference type="SAM" id="MobiDB-lite"/>
    </source>
</evidence>
<proteinExistence type="predicted"/>
<accession>A0A0A9E8H2</accession>
<organism evidence="2">
    <name type="scientific">Arundo donax</name>
    <name type="common">Giant reed</name>
    <name type="synonym">Donax arundinaceus</name>
    <dbReference type="NCBI Taxonomy" id="35708"/>
    <lineage>
        <taxon>Eukaryota</taxon>
        <taxon>Viridiplantae</taxon>
        <taxon>Streptophyta</taxon>
        <taxon>Embryophyta</taxon>
        <taxon>Tracheophyta</taxon>
        <taxon>Spermatophyta</taxon>
        <taxon>Magnoliopsida</taxon>
        <taxon>Liliopsida</taxon>
        <taxon>Poales</taxon>
        <taxon>Poaceae</taxon>
        <taxon>PACMAD clade</taxon>
        <taxon>Arundinoideae</taxon>
        <taxon>Arundineae</taxon>
        <taxon>Arundo</taxon>
    </lineage>
</organism>
<feature type="compositionally biased region" description="Basic residues" evidence="1">
    <location>
        <begin position="145"/>
        <end position="155"/>
    </location>
</feature>
<sequence>MLISDNIKQLHDIRSSTQILKYFDLSFDLLFLHRLKDLNNAFLIIVNIDSLKDFTVFPSPNFPDNFIIILLTPLDGEGLVVPVVLGAQDVNVGVDPSLGHGADLDPAAIDRWTDRGRRLREGEHAAGALERDQRREERRTGHWSGGHRRRPARRR</sequence>
<name>A0A0A9E8H2_ARUDO</name>